<dbReference type="Gene3D" id="2.60.40.10">
    <property type="entry name" value="Immunoglobulins"/>
    <property type="match status" value="1"/>
</dbReference>
<reference evidence="3 4" key="1">
    <citation type="journal article" date="2017" name="Mol. Biol. Evol.">
        <title>The 4-celled Tetrabaena socialis nuclear genome reveals the essential components for genetic control of cell number at the origin of multicellularity in the volvocine lineage.</title>
        <authorList>
            <person name="Featherston J."/>
            <person name="Arakaki Y."/>
            <person name="Hanschen E.R."/>
            <person name="Ferris P.J."/>
            <person name="Michod R.E."/>
            <person name="Olson B.J.S.C."/>
            <person name="Nozaki H."/>
            <person name="Durand P.M."/>
        </authorList>
    </citation>
    <scope>NUCLEOTIDE SEQUENCE [LARGE SCALE GENOMIC DNA]</scope>
    <source>
        <strain evidence="3 4">NIES-571</strain>
    </source>
</reference>
<dbReference type="Pfam" id="PF00041">
    <property type="entry name" value="fn3"/>
    <property type="match status" value="1"/>
</dbReference>
<evidence type="ECO:0000313" key="4">
    <source>
        <dbReference type="Proteomes" id="UP000236333"/>
    </source>
</evidence>
<name>A0A2J7ZV71_9CHLO</name>
<feature type="region of interest" description="Disordered" evidence="1">
    <location>
        <begin position="14"/>
        <end position="36"/>
    </location>
</feature>
<evidence type="ECO:0000259" key="2">
    <source>
        <dbReference type="PROSITE" id="PS50853"/>
    </source>
</evidence>
<evidence type="ECO:0000256" key="1">
    <source>
        <dbReference type="SAM" id="MobiDB-lite"/>
    </source>
</evidence>
<dbReference type="InterPro" id="IPR013783">
    <property type="entry name" value="Ig-like_fold"/>
</dbReference>
<dbReference type="CDD" id="cd00063">
    <property type="entry name" value="FN3"/>
    <property type="match status" value="1"/>
</dbReference>
<keyword evidence="4" id="KW-1185">Reference proteome</keyword>
<dbReference type="InterPro" id="IPR036116">
    <property type="entry name" value="FN3_sf"/>
</dbReference>
<dbReference type="OrthoDB" id="10251809at2759"/>
<comment type="caution">
    <text evidence="3">The sequence shown here is derived from an EMBL/GenBank/DDBJ whole genome shotgun (WGS) entry which is preliminary data.</text>
</comment>
<feature type="domain" description="Fibronectin type-III" evidence="2">
    <location>
        <begin position="30"/>
        <end position="119"/>
    </location>
</feature>
<dbReference type="AlphaFoldDB" id="A0A2J7ZV71"/>
<proteinExistence type="predicted"/>
<protein>
    <recommendedName>
        <fullName evidence="2">Fibronectin type-III domain-containing protein</fullName>
    </recommendedName>
</protein>
<sequence length="119" mass="13296">GHVEKLEGDIGRHNDEIRGLKDANGQQVGATGDRDGRACGVSSLELSWRPPTKNSDRIERYKLMIATGTGVVKDVYQGRETRFRITGLKSNTEYILCVKAIYDDGSFLWSESKAYRTLT</sequence>
<dbReference type="EMBL" id="PGGS01000416">
    <property type="protein sequence ID" value="PNH04177.1"/>
    <property type="molecule type" value="Genomic_DNA"/>
</dbReference>
<accession>A0A2J7ZV71</accession>
<feature type="non-terminal residue" evidence="3">
    <location>
        <position position="1"/>
    </location>
</feature>
<dbReference type="SUPFAM" id="SSF49265">
    <property type="entry name" value="Fibronectin type III"/>
    <property type="match status" value="1"/>
</dbReference>
<gene>
    <name evidence="3" type="ORF">TSOC_009697</name>
</gene>
<dbReference type="InterPro" id="IPR003961">
    <property type="entry name" value="FN3_dom"/>
</dbReference>
<dbReference type="PROSITE" id="PS50853">
    <property type="entry name" value="FN3"/>
    <property type="match status" value="1"/>
</dbReference>
<dbReference type="Proteomes" id="UP000236333">
    <property type="component" value="Unassembled WGS sequence"/>
</dbReference>
<dbReference type="SMART" id="SM00060">
    <property type="entry name" value="FN3"/>
    <property type="match status" value="1"/>
</dbReference>
<organism evidence="3 4">
    <name type="scientific">Tetrabaena socialis</name>
    <dbReference type="NCBI Taxonomy" id="47790"/>
    <lineage>
        <taxon>Eukaryota</taxon>
        <taxon>Viridiplantae</taxon>
        <taxon>Chlorophyta</taxon>
        <taxon>core chlorophytes</taxon>
        <taxon>Chlorophyceae</taxon>
        <taxon>CS clade</taxon>
        <taxon>Chlamydomonadales</taxon>
        <taxon>Tetrabaenaceae</taxon>
        <taxon>Tetrabaena</taxon>
    </lineage>
</organism>
<evidence type="ECO:0000313" key="3">
    <source>
        <dbReference type="EMBL" id="PNH04177.1"/>
    </source>
</evidence>